<name>A0AAE3ZPX2_9ACTN</name>
<keyword evidence="3" id="KW-1185">Reference proteome</keyword>
<feature type="compositionally biased region" description="Basic and acidic residues" evidence="1">
    <location>
        <begin position="24"/>
        <end position="37"/>
    </location>
</feature>
<gene>
    <name evidence="2" type="ORF">J2S44_003636</name>
</gene>
<protein>
    <submittedName>
        <fullName evidence="2">Uncharacterized protein</fullName>
    </submittedName>
</protein>
<sequence>MERECSNCGKPFMPKPGPGRPRRRCEECRPPEKRRADAPPLSPPAPTNVHRLPAPSAESVARAGPVGATLERLTNAGRESTPEGEIALTLAAALAEGGHTASGLAALAKELRATLAAALEGAPVEPDLVDELKERRARRRGA</sequence>
<accession>A0AAE3ZPX2</accession>
<feature type="region of interest" description="Disordered" evidence="1">
    <location>
        <begin position="1"/>
        <end position="66"/>
    </location>
</feature>
<dbReference type="AlphaFoldDB" id="A0AAE3ZPX2"/>
<evidence type="ECO:0000256" key="1">
    <source>
        <dbReference type="SAM" id="MobiDB-lite"/>
    </source>
</evidence>
<dbReference type="EMBL" id="JAVDYC010000001">
    <property type="protein sequence ID" value="MDR7323386.1"/>
    <property type="molecule type" value="Genomic_DNA"/>
</dbReference>
<dbReference type="Proteomes" id="UP001183629">
    <property type="component" value="Unassembled WGS sequence"/>
</dbReference>
<dbReference type="RefSeq" id="WP_310415188.1">
    <property type="nucleotide sequence ID" value="NZ_JAVDYC010000001.1"/>
</dbReference>
<proteinExistence type="predicted"/>
<evidence type="ECO:0000313" key="2">
    <source>
        <dbReference type="EMBL" id="MDR7323386.1"/>
    </source>
</evidence>
<reference evidence="2 3" key="1">
    <citation type="submission" date="2023-07" db="EMBL/GenBank/DDBJ databases">
        <title>Sequencing the genomes of 1000 actinobacteria strains.</title>
        <authorList>
            <person name="Klenk H.-P."/>
        </authorList>
    </citation>
    <scope>NUCLEOTIDE SEQUENCE [LARGE SCALE GENOMIC DNA]</scope>
    <source>
        <strain evidence="2 3">DSM 44711</strain>
    </source>
</reference>
<evidence type="ECO:0000313" key="3">
    <source>
        <dbReference type="Proteomes" id="UP001183629"/>
    </source>
</evidence>
<comment type="caution">
    <text evidence="2">The sequence shown here is derived from an EMBL/GenBank/DDBJ whole genome shotgun (WGS) entry which is preliminary data.</text>
</comment>
<organism evidence="2 3">
    <name type="scientific">Catenuloplanes niger</name>
    <dbReference type="NCBI Taxonomy" id="587534"/>
    <lineage>
        <taxon>Bacteria</taxon>
        <taxon>Bacillati</taxon>
        <taxon>Actinomycetota</taxon>
        <taxon>Actinomycetes</taxon>
        <taxon>Micromonosporales</taxon>
        <taxon>Micromonosporaceae</taxon>
        <taxon>Catenuloplanes</taxon>
    </lineage>
</organism>